<dbReference type="RefSeq" id="WP_244840475.1">
    <property type="nucleotide sequence ID" value="NZ_CP107006.1"/>
</dbReference>
<evidence type="ECO:0000313" key="3">
    <source>
        <dbReference type="Proteomes" id="UP001162741"/>
    </source>
</evidence>
<dbReference type="Proteomes" id="UP001162741">
    <property type="component" value="Chromosome"/>
</dbReference>
<name>A0ABY6IW66_9BACT</name>
<feature type="chain" id="PRO_5046211349" description="WWE domain-containing protein" evidence="1">
    <location>
        <begin position="24"/>
        <end position="134"/>
    </location>
</feature>
<gene>
    <name evidence="2" type="ORF">MKQ68_16095</name>
</gene>
<evidence type="ECO:0000256" key="1">
    <source>
        <dbReference type="SAM" id="SignalP"/>
    </source>
</evidence>
<reference evidence="2" key="1">
    <citation type="submission" date="2022-10" db="EMBL/GenBank/DDBJ databases">
        <title>Chitinophaga sp. nov., isolated from soil.</title>
        <authorList>
            <person name="Jeon C.O."/>
        </authorList>
    </citation>
    <scope>NUCLEOTIDE SEQUENCE</scope>
    <source>
        <strain evidence="2">R8</strain>
    </source>
</reference>
<feature type="signal peptide" evidence="1">
    <location>
        <begin position="1"/>
        <end position="23"/>
    </location>
</feature>
<proteinExistence type="predicted"/>
<keyword evidence="3" id="KW-1185">Reference proteome</keyword>
<protein>
    <recommendedName>
        <fullName evidence="4">WWE domain-containing protein</fullName>
    </recommendedName>
</protein>
<keyword evidence="1" id="KW-0732">Signal</keyword>
<evidence type="ECO:0000313" key="2">
    <source>
        <dbReference type="EMBL" id="UYQ91613.1"/>
    </source>
</evidence>
<sequence>MKKLFFAASAICMLLAVNVAPTAAMTYLTKEVSVADFKKSPNGIWEGKMDGKTYWYKLDKSAKLWWSADGKKWAAVESGMWADKDGKWLKIGDGKLWWSADKGEKWAEVPEWKWEGPKGEWYKFDDKWTLWVNK</sequence>
<organism evidence="2 3">
    <name type="scientific">Chitinophaga horti</name>
    <dbReference type="NCBI Taxonomy" id="2920382"/>
    <lineage>
        <taxon>Bacteria</taxon>
        <taxon>Pseudomonadati</taxon>
        <taxon>Bacteroidota</taxon>
        <taxon>Chitinophagia</taxon>
        <taxon>Chitinophagales</taxon>
        <taxon>Chitinophagaceae</taxon>
        <taxon>Chitinophaga</taxon>
    </lineage>
</organism>
<accession>A0ABY6IW66</accession>
<evidence type="ECO:0008006" key="4">
    <source>
        <dbReference type="Google" id="ProtNLM"/>
    </source>
</evidence>
<dbReference type="EMBL" id="CP107006">
    <property type="protein sequence ID" value="UYQ91613.1"/>
    <property type="molecule type" value="Genomic_DNA"/>
</dbReference>